<protein>
    <submittedName>
        <fullName evidence="3">HesA/MoeB/ThiF family protein</fullName>
    </submittedName>
</protein>
<dbReference type="InterPro" id="IPR000594">
    <property type="entry name" value="ThiF_NAD_FAD-bd"/>
</dbReference>
<reference evidence="3 4" key="1">
    <citation type="submission" date="2022-03" db="EMBL/GenBank/DDBJ databases">
        <title>Parabacteroides sp. nov. isolated from swine feces.</title>
        <authorList>
            <person name="Bak J.E."/>
        </authorList>
    </citation>
    <scope>NUCLEOTIDE SEQUENCE [LARGE SCALE GENOMIC DNA]</scope>
    <source>
        <strain evidence="3 4">AGMB00274</strain>
    </source>
</reference>
<proteinExistence type="predicted"/>
<dbReference type="Gene3D" id="3.40.50.720">
    <property type="entry name" value="NAD(P)-binding Rossmann-like Domain"/>
    <property type="match status" value="1"/>
</dbReference>
<keyword evidence="1" id="KW-0812">Transmembrane</keyword>
<evidence type="ECO:0000313" key="4">
    <source>
        <dbReference type="Proteomes" id="UP001165444"/>
    </source>
</evidence>
<organism evidence="3 4">
    <name type="scientific">Parabacteroides faecalis</name>
    <dbReference type="NCBI Taxonomy" id="2924040"/>
    <lineage>
        <taxon>Bacteria</taxon>
        <taxon>Pseudomonadati</taxon>
        <taxon>Bacteroidota</taxon>
        <taxon>Bacteroidia</taxon>
        <taxon>Bacteroidales</taxon>
        <taxon>Tannerellaceae</taxon>
        <taxon>Parabacteroides</taxon>
    </lineage>
</organism>
<dbReference type="CDD" id="cd00757">
    <property type="entry name" value="ThiF_MoeB_HesA_family"/>
    <property type="match status" value="1"/>
</dbReference>
<keyword evidence="1" id="KW-1133">Transmembrane helix</keyword>
<dbReference type="InterPro" id="IPR045886">
    <property type="entry name" value="ThiF/MoeB/HesA"/>
</dbReference>
<accession>A0ABT0C2Y5</accession>
<dbReference type="RefSeq" id="WP_243325717.1">
    <property type="nucleotide sequence ID" value="NZ_JAKZMM010000032.1"/>
</dbReference>
<evidence type="ECO:0000259" key="2">
    <source>
        <dbReference type="Pfam" id="PF00899"/>
    </source>
</evidence>
<dbReference type="EMBL" id="JAKZMM010000032">
    <property type="protein sequence ID" value="MCJ2381383.1"/>
    <property type="molecule type" value="Genomic_DNA"/>
</dbReference>
<gene>
    <name evidence="3" type="ORF">MUN53_12315</name>
</gene>
<dbReference type="SUPFAM" id="SSF69572">
    <property type="entry name" value="Activating enzymes of the ubiquitin-like proteins"/>
    <property type="match status" value="1"/>
</dbReference>
<dbReference type="Pfam" id="PF00899">
    <property type="entry name" value="ThiF"/>
    <property type="match status" value="1"/>
</dbReference>
<sequence>MQLQQRYNRHIILPEIGEEGQMKLGKAKVLLIGVGGLGSPIALYLAAAGVGRIGLVDDDVVSESNLQRQVLYTESEVGQPKVICAARRLQALNSQLVVDTFPCRLTGENAEELISPYDLVIDGCDNFPTRYLISDVSARLHIPYIYGAIREFDGQVAVFNLPGGKTYRELFPETETSQMETPPKGVMGVLPGVVGCVEASEAIKLITGCGEPLNGKLWTIDLKTMNTFLFSL</sequence>
<comment type="caution">
    <text evidence="3">The sequence shown here is derived from an EMBL/GenBank/DDBJ whole genome shotgun (WGS) entry which is preliminary data.</text>
</comment>
<dbReference type="PANTHER" id="PTHR10953:SF102">
    <property type="entry name" value="ADENYLYLTRANSFERASE AND SULFURTRANSFERASE MOCS3"/>
    <property type="match status" value="1"/>
</dbReference>
<dbReference type="PANTHER" id="PTHR10953">
    <property type="entry name" value="UBIQUITIN-ACTIVATING ENZYME E1"/>
    <property type="match status" value="1"/>
</dbReference>
<name>A0ABT0C2Y5_9BACT</name>
<feature type="domain" description="THIF-type NAD/FAD binding fold" evidence="2">
    <location>
        <begin position="7"/>
        <end position="227"/>
    </location>
</feature>
<evidence type="ECO:0000256" key="1">
    <source>
        <dbReference type="SAM" id="Phobius"/>
    </source>
</evidence>
<dbReference type="InterPro" id="IPR035985">
    <property type="entry name" value="Ubiquitin-activating_enz"/>
</dbReference>
<keyword evidence="4" id="KW-1185">Reference proteome</keyword>
<dbReference type="Proteomes" id="UP001165444">
    <property type="component" value="Unassembled WGS sequence"/>
</dbReference>
<evidence type="ECO:0000313" key="3">
    <source>
        <dbReference type="EMBL" id="MCJ2381383.1"/>
    </source>
</evidence>
<feature type="transmembrane region" description="Helical" evidence="1">
    <location>
        <begin position="29"/>
        <end position="47"/>
    </location>
</feature>
<keyword evidence="1" id="KW-0472">Membrane</keyword>